<keyword evidence="7" id="KW-0560">Oxidoreductase</keyword>
<dbReference type="SUPFAM" id="SSF51905">
    <property type="entry name" value="FAD/NAD(P)-binding domain"/>
    <property type="match status" value="1"/>
</dbReference>
<dbReference type="PRINTS" id="PR00368">
    <property type="entry name" value="FADPNR"/>
</dbReference>
<evidence type="ECO:0000313" key="13">
    <source>
        <dbReference type="Proteomes" id="UP000824263"/>
    </source>
</evidence>
<dbReference type="GO" id="GO:0010181">
    <property type="term" value="F:FMN binding"/>
    <property type="evidence" value="ECO:0007669"/>
    <property type="project" value="InterPro"/>
</dbReference>
<dbReference type="Proteomes" id="UP000824263">
    <property type="component" value="Unassembled WGS sequence"/>
</dbReference>
<dbReference type="Pfam" id="PF00724">
    <property type="entry name" value="Oxidored_FMN"/>
    <property type="match status" value="1"/>
</dbReference>
<dbReference type="GO" id="GO:0051536">
    <property type="term" value="F:iron-sulfur cluster binding"/>
    <property type="evidence" value="ECO:0007669"/>
    <property type="project" value="UniProtKB-KW"/>
</dbReference>
<keyword evidence="9" id="KW-0411">Iron-sulfur</keyword>
<dbReference type="AlphaFoldDB" id="A0A9D1RBY2"/>
<dbReference type="InterPro" id="IPR036188">
    <property type="entry name" value="FAD/NAD-bd_sf"/>
</dbReference>
<dbReference type="InterPro" id="IPR001155">
    <property type="entry name" value="OxRdtase_FMN_N"/>
</dbReference>
<evidence type="ECO:0000313" key="12">
    <source>
        <dbReference type="EMBL" id="HIW83741.1"/>
    </source>
</evidence>
<evidence type="ECO:0000256" key="7">
    <source>
        <dbReference type="ARBA" id="ARBA00023002"/>
    </source>
</evidence>
<comment type="caution">
    <text evidence="12">The sequence shown here is derived from an EMBL/GenBank/DDBJ whole genome shotgun (WGS) entry which is preliminary data.</text>
</comment>
<dbReference type="InterPro" id="IPR013785">
    <property type="entry name" value="Aldolase_TIM"/>
</dbReference>
<evidence type="ECO:0000256" key="1">
    <source>
        <dbReference type="ARBA" id="ARBA00001917"/>
    </source>
</evidence>
<name>A0A9D1RBY2_9FIRM</name>
<evidence type="ECO:0000256" key="3">
    <source>
        <dbReference type="ARBA" id="ARBA00011048"/>
    </source>
</evidence>
<dbReference type="PRINTS" id="PR00469">
    <property type="entry name" value="PNDRDTASEII"/>
</dbReference>
<dbReference type="SUPFAM" id="SSF51395">
    <property type="entry name" value="FMN-linked oxidoreductases"/>
    <property type="match status" value="1"/>
</dbReference>
<dbReference type="GO" id="GO:0016491">
    <property type="term" value="F:oxidoreductase activity"/>
    <property type="evidence" value="ECO:0007669"/>
    <property type="project" value="UniProtKB-KW"/>
</dbReference>
<evidence type="ECO:0000256" key="5">
    <source>
        <dbReference type="ARBA" id="ARBA00022643"/>
    </source>
</evidence>
<dbReference type="InterPro" id="IPR051793">
    <property type="entry name" value="NADH:flavin_oxidoreductase"/>
</dbReference>
<reference evidence="12" key="2">
    <citation type="submission" date="2021-04" db="EMBL/GenBank/DDBJ databases">
        <authorList>
            <person name="Gilroy R."/>
        </authorList>
    </citation>
    <scope>NUCLEOTIDE SEQUENCE</scope>
    <source>
        <strain evidence="12">ChiSxjej1B13-11762</strain>
    </source>
</reference>
<dbReference type="CDD" id="cd02803">
    <property type="entry name" value="OYE_like_FMN_family"/>
    <property type="match status" value="1"/>
</dbReference>
<keyword evidence="6" id="KW-0479">Metal-binding</keyword>
<comment type="cofactor">
    <cofactor evidence="1">
        <name>FMN</name>
        <dbReference type="ChEBI" id="CHEBI:58210"/>
    </cofactor>
</comment>
<gene>
    <name evidence="12" type="ORF">H9873_05410</name>
</gene>
<comment type="cofactor">
    <cofactor evidence="2">
        <name>[4Fe-4S] cluster</name>
        <dbReference type="ChEBI" id="CHEBI:49883"/>
    </cofactor>
</comment>
<keyword evidence="8" id="KW-0408">Iron</keyword>
<evidence type="ECO:0000259" key="10">
    <source>
        <dbReference type="Pfam" id="PF00724"/>
    </source>
</evidence>
<keyword evidence="4" id="KW-0285">Flavoprotein</keyword>
<accession>A0A9D1RBY2</accession>
<feature type="domain" description="FAD/NAD(P)-binding" evidence="11">
    <location>
        <begin position="385"/>
        <end position="612"/>
    </location>
</feature>
<comment type="similarity">
    <text evidence="3">In the N-terminal section; belongs to the NADH:flavin oxidoreductase/NADH oxidase family.</text>
</comment>
<dbReference type="Gene3D" id="3.40.50.720">
    <property type="entry name" value="NAD(P)-binding Rossmann-like Domain"/>
    <property type="match status" value="1"/>
</dbReference>
<sequence>MTEKYRNIFSRYHLKGMDLRNRMVMSPMGTFSDNRDGSFSPRMIEYYRARARGGVGLIIVEAQYVTNKTDPWIGYMTTAGTDEQMQSWALLGDAIHAEGAKMCIELGCGLGRNAFDFSGETMVSASAVPSFYDPDKLCRPLTVEEIHDIVEHYRIAGRNAIRAEVDAVEIHAHAGYLLDQFMTEIWNQRTDEYGGSFENRMRIVREIYEALRSEVGPDYPILLRMAADHDFPGGRTLEEGKKIARYLEDLGIDALDIDVGAYEHKQWIIPSIYAGDACMVDYAAEIRKTVDIPVLCAGTFTPDTAEEAIREGKCDLVMFGRQMIADPETPNKMREGRTEEIRPCLYCSEFCMGRLYQNRIVSCAVNAQAVWEKEYPLLQTDHPGKVAVVGGGVGGMEAARVAACCGHDVTLYERSETLGGQVLAAMQPPFKRRLKLYRDWQIRQLEVCGVKVVYNKEVSENSPELEEADHIIAAVGADLLTPPIPGIDGENVVNVLDAHLKPAMIKGRKVAVAGGGASGCDCALELAMNGYQVTIIEMAEKIGAKMLLDNRNPLLYKLEENQVRILENHKIVSITPEGLETIDREGGKVFVEADTIVSAFGTRPRRELADRIAEKYPTTAIVGDCNKIGQVGDAVRAGFFAAWGLH</sequence>
<evidence type="ECO:0000256" key="2">
    <source>
        <dbReference type="ARBA" id="ARBA00001966"/>
    </source>
</evidence>
<evidence type="ECO:0000256" key="9">
    <source>
        <dbReference type="ARBA" id="ARBA00023014"/>
    </source>
</evidence>
<protein>
    <submittedName>
        <fullName evidence="12">NAD(P)/FAD-dependent oxidoreductase</fullName>
    </submittedName>
</protein>
<feature type="domain" description="NADH:flavin oxidoreductase/NADH oxidase N-terminal" evidence="10">
    <location>
        <begin position="8"/>
        <end position="339"/>
    </location>
</feature>
<dbReference type="EMBL" id="DXGF01000101">
    <property type="protein sequence ID" value="HIW83741.1"/>
    <property type="molecule type" value="Genomic_DNA"/>
</dbReference>
<evidence type="ECO:0000259" key="11">
    <source>
        <dbReference type="Pfam" id="PF07992"/>
    </source>
</evidence>
<dbReference type="Gene3D" id="3.20.20.70">
    <property type="entry name" value="Aldolase class I"/>
    <property type="match status" value="1"/>
</dbReference>
<dbReference type="PANTHER" id="PTHR42917:SF2">
    <property type="entry name" value="2,4-DIENOYL-COA REDUCTASE [(2E)-ENOYL-COA-PRODUCING]"/>
    <property type="match status" value="1"/>
</dbReference>
<evidence type="ECO:0000256" key="8">
    <source>
        <dbReference type="ARBA" id="ARBA00023004"/>
    </source>
</evidence>
<evidence type="ECO:0000256" key="6">
    <source>
        <dbReference type="ARBA" id="ARBA00022723"/>
    </source>
</evidence>
<dbReference type="Gene3D" id="3.50.50.60">
    <property type="entry name" value="FAD/NAD(P)-binding domain"/>
    <property type="match status" value="1"/>
</dbReference>
<evidence type="ECO:0000256" key="4">
    <source>
        <dbReference type="ARBA" id="ARBA00022630"/>
    </source>
</evidence>
<organism evidence="12 13">
    <name type="scientific">Candidatus Dorea gallistercoris</name>
    <dbReference type="NCBI Taxonomy" id="2838542"/>
    <lineage>
        <taxon>Bacteria</taxon>
        <taxon>Bacillati</taxon>
        <taxon>Bacillota</taxon>
        <taxon>Clostridia</taxon>
        <taxon>Lachnospirales</taxon>
        <taxon>Lachnospiraceae</taxon>
        <taxon>Dorea</taxon>
    </lineage>
</organism>
<dbReference type="PANTHER" id="PTHR42917">
    <property type="entry name" value="2,4-DIENOYL-COA REDUCTASE"/>
    <property type="match status" value="1"/>
</dbReference>
<proteinExistence type="inferred from homology"/>
<dbReference type="InterPro" id="IPR023753">
    <property type="entry name" value="FAD/NAD-binding_dom"/>
</dbReference>
<dbReference type="Pfam" id="PF07992">
    <property type="entry name" value="Pyr_redox_2"/>
    <property type="match status" value="1"/>
</dbReference>
<dbReference type="GO" id="GO:0046872">
    <property type="term" value="F:metal ion binding"/>
    <property type="evidence" value="ECO:0007669"/>
    <property type="project" value="UniProtKB-KW"/>
</dbReference>
<reference evidence="12" key="1">
    <citation type="journal article" date="2021" name="PeerJ">
        <title>Extensive microbial diversity within the chicken gut microbiome revealed by metagenomics and culture.</title>
        <authorList>
            <person name="Gilroy R."/>
            <person name="Ravi A."/>
            <person name="Getino M."/>
            <person name="Pursley I."/>
            <person name="Horton D.L."/>
            <person name="Alikhan N.F."/>
            <person name="Baker D."/>
            <person name="Gharbi K."/>
            <person name="Hall N."/>
            <person name="Watson M."/>
            <person name="Adriaenssens E.M."/>
            <person name="Foster-Nyarko E."/>
            <person name="Jarju S."/>
            <person name="Secka A."/>
            <person name="Antonio M."/>
            <person name="Oren A."/>
            <person name="Chaudhuri R.R."/>
            <person name="La Ragione R."/>
            <person name="Hildebrand F."/>
            <person name="Pallen M.J."/>
        </authorList>
    </citation>
    <scope>NUCLEOTIDE SEQUENCE</scope>
    <source>
        <strain evidence="12">ChiSxjej1B13-11762</strain>
    </source>
</reference>
<keyword evidence="5" id="KW-0288">FMN</keyword>